<sequence length="50" mass="5562">LIIHEGTTYIINGLFSSCRIPMCEHNTYSMVSGGKIKVERAVVLGWDKHG</sequence>
<keyword evidence="2" id="KW-1185">Reference proteome</keyword>
<organism evidence="1 2">
    <name type="scientific">Taxus chinensis</name>
    <name type="common">Chinese yew</name>
    <name type="synonym">Taxus wallichiana var. chinensis</name>
    <dbReference type="NCBI Taxonomy" id="29808"/>
    <lineage>
        <taxon>Eukaryota</taxon>
        <taxon>Viridiplantae</taxon>
        <taxon>Streptophyta</taxon>
        <taxon>Embryophyta</taxon>
        <taxon>Tracheophyta</taxon>
        <taxon>Spermatophyta</taxon>
        <taxon>Pinopsida</taxon>
        <taxon>Pinidae</taxon>
        <taxon>Conifers II</taxon>
        <taxon>Cupressales</taxon>
        <taxon>Taxaceae</taxon>
        <taxon>Taxus</taxon>
    </lineage>
</organism>
<dbReference type="AlphaFoldDB" id="A0AA38G7B8"/>
<name>A0AA38G7B8_TAXCH</name>
<feature type="non-terminal residue" evidence="1">
    <location>
        <position position="1"/>
    </location>
</feature>
<dbReference type="Proteomes" id="UP000824469">
    <property type="component" value="Unassembled WGS sequence"/>
</dbReference>
<protein>
    <submittedName>
        <fullName evidence="1">Uncharacterized protein</fullName>
    </submittedName>
</protein>
<dbReference type="EMBL" id="JAHRHJ020000004">
    <property type="protein sequence ID" value="KAH9318266.1"/>
    <property type="molecule type" value="Genomic_DNA"/>
</dbReference>
<gene>
    <name evidence="1" type="ORF">KI387_020035</name>
</gene>
<evidence type="ECO:0000313" key="2">
    <source>
        <dbReference type="Proteomes" id="UP000824469"/>
    </source>
</evidence>
<accession>A0AA38G7B8</accession>
<evidence type="ECO:0000313" key="1">
    <source>
        <dbReference type="EMBL" id="KAH9318266.1"/>
    </source>
</evidence>
<proteinExistence type="predicted"/>
<comment type="caution">
    <text evidence="1">The sequence shown here is derived from an EMBL/GenBank/DDBJ whole genome shotgun (WGS) entry which is preliminary data.</text>
</comment>
<reference evidence="1 2" key="1">
    <citation type="journal article" date="2021" name="Nat. Plants">
        <title>The Taxus genome provides insights into paclitaxel biosynthesis.</title>
        <authorList>
            <person name="Xiong X."/>
            <person name="Gou J."/>
            <person name="Liao Q."/>
            <person name="Li Y."/>
            <person name="Zhou Q."/>
            <person name="Bi G."/>
            <person name="Li C."/>
            <person name="Du R."/>
            <person name="Wang X."/>
            <person name="Sun T."/>
            <person name="Guo L."/>
            <person name="Liang H."/>
            <person name="Lu P."/>
            <person name="Wu Y."/>
            <person name="Zhang Z."/>
            <person name="Ro D.K."/>
            <person name="Shang Y."/>
            <person name="Huang S."/>
            <person name="Yan J."/>
        </authorList>
    </citation>
    <scope>NUCLEOTIDE SEQUENCE [LARGE SCALE GENOMIC DNA]</scope>
    <source>
        <strain evidence="1">Ta-2019</strain>
    </source>
</reference>
<feature type="non-terminal residue" evidence="1">
    <location>
        <position position="50"/>
    </location>
</feature>